<dbReference type="InterPro" id="IPR050834">
    <property type="entry name" value="Glycosyltransf_2"/>
</dbReference>
<gene>
    <name evidence="2" type="ORF">BC793_13759</name>
</gene>
<reference evidence="2 3" key="1">
    <citation type="submission" date="2018-05" db="EMBL/GenBank/DDBJ databases">
        <title>Genomic Encyclopedia of Archaeal and Bacterial Type Strains, Phase II (KMG-II): from individual species to whole genera.</title>
        <authorList>
            <person name="Goeker M."/>
        </authorList>
    </citation>
    <scope>NUCLEOTIDE SEQUENCE [LARGE SCALE GENOMIC DNA]</scope>
    <source>
        <strain evidence="2 3">DSM 45184</strain>
    </source>
</reference>
<dbReference type="CDD" id="cd00761">
    <property type="entry name" value="Glyco_tranf_GTA_type"/>
    <property type="match status" value="1"/>
</dbReference>
<dbReference type="OrthoDB" id="4120491at2"/>
<organism evidence="2 3">
    <name type="scientific">Actinoplanes xinjiangensis</name>
    <dbReference type="NCBI Taxonomy" id="512350"/>
    <lineage>
        <taxon>Bacteria</taxon>
        <taxon>Bacillati</taxon>
        <taxon>Actinomycetota</taxon>
        <taxon>Actinomycetes</taxon>
        <taxon>Micromonosporales</taxon>
        <taxon>Micromonosporaceae</taxon>
        <taxon>Actinoplanes</taxon>
    </lineage>
</organism>
<dbReference type="AlphaFoldDB" id="A0A316EHQ6"/>
<evidence type="ECO:0000313" key="2">
    <source>
        <dbReference type="EMBL" id="PWK30659.1"/>
    </source>
</evidence>
<keyword evidence="3" id="KW-1185">Reference proteome</keyword>
<dbReference type="InterPro" id="IPR029044">
    <property type="entry name" value="Nucleotide-diphossugar_trans"/>
</dbReference>
<keyword evidence="2" id="KW-0808">Transferase</keyword>
<dbReference type="PANTHER" id="PTHR43685:SF3">
    <property type="entry name" value="SLR2126 PROTEIN"/>
    <property type="match status" value="1"/>
</dbReference>
<dbReference type="PANTHER" id="PTHR43685">
    <property type="entry name" value="GLYCOSYLTRANSFERASE"/>
    <property type="match status" value="1"/>
</dbReference>
<evidence type="ECO:0000259" key="1">
    <source>
        <dbReference type="Pfam" id="PF00535"/>
    </source>
</evidence>
<dbReference type="Proteomes" id="UP000245697">
    <property type="component" value="Unassembled WGS sequence"/>
</dbReference>
<dbReference type="InterPro" id="IPR001173">
    <property type="entry name" value="Glyco_trans_2-like"/>
</dbReference>
<protein>
    <submittedName>
        <fullName evidence="2">Glycosyl transferase family 2</fullName>
    </submittedName>
</protein>
<comment type="caution">
    <text evidence="2">The sequence shown here is derived from an EMBL/GenBank/DDBJ whole genome shotgun (WGS) entry which is preliminary data.</text>
</comment>
<dbReference type="Pfam" id="PF00535">
    <property type="entry name" value="Glycos_transf_2"/>
    <property type="match status" value="1"/>
</dbReference>
<dbReference type="Gene3D" id="3.90.550.10">
    <property type="entry name" value="Spore Coat Polysaccharide Biosynthesis Protein SpsA, Chain A"/>
    <property type="match status" value="1"/>
</dbReference>
<dbReference type="SUPFAM" id="SSF53448">
    <property type="entry name" value="Nucleotide-diphospho-sugar transferases"/>
    <property type="match status" value="1"/>
</dbReference>
<name>A0A316EHQ6_9ACTN</name>
<feature type="domain" description="Glycosyltransferase 2-like" evidence="1">
    <location>
        <begin position="7"/>
        <end position="155"/>
    </location>
</feature>
<sequence length="358" mass="38864">MSEPLISVVIPYRDRAANLRLALSALADQTLPAGDFEVVLGVLDDDGGHAAVCREFAGRLDVVTVTSARPWQVGAARNLALRQAAGAVVVLMDVDMALPPRCLADLWDRHFAYGQRICVVGQMIDYDNNTGDVTSVDVQPYEHYRKILTDLETTGTGDRDPRMTADHLIPWSFAWTALIALPRDLAAEFDPAFQGYGVEDLEWAYRVARGGTPVVMGPGFFGVHLPHLRSVAANRRTEAPNYRYFLRKWPGLDVELACAFGDFEANGHYRGLRPSAGGLTVVHGRVEGRAHLVVGVPPGSGPVLPATATEVETLPLVGLALPWEDGSVDRSIVLEPISALPGPYRERVLAEVRRVSAG</sequence>
<proteinExistence type="predicted"/>
<dbReference type="GO" id="GO:0016740">
    <property type="term" value="F:transferase activity"/>
    <property type="evidence" value="ECO:0007669"/>
    <property type="project" value="UniProtKB-KW"/>
</dbReference>
<dbReference type="EMBL" id="QGGR01000037">
    <property type="protein sequence ID" value="PWK30659.1"/>
    <property type="molecule type" value="Genomic_DNA"/>
</dbReference>
<accession>A0A316EHQ6</accession>
<dbReference type="RefSeq" id="WP_109602487.1">
    <property type="nucleotide sequence ID" value="NZ_BONA01000093.1"/>
</dbReference>
<evidence type="ECO:0000313" key="3">
    <source>
        <dbReference type="Proteomes" id="UP000245697"/>
    </source>
</evidence>